<dbReference type="InterPro" id="IPR009056">
    <property type="entry name" value="Cyt_c-like_dom"/>
</dbReference>
<keyword evidence="4" id="KW-0809">Transit peptide</keyword>
<dbReference type="InterPro" id="IPR036291">
    <property type="entry name" value="NAD(P)-bd_dom_sf"/>
</dbReference>
<evidence type="ECO:0000313" key="10">
    <source>
        <dbReference type="EMBL" id="KAL3086045.1"/>
    </source>
</evidence>
<evidence type="ECO:0000256" key="8">
    <source>
        <dbReference type="PROSITE-ProRule" id="PRU00433"/>
    </source>
</evidence>
<dbReference type="AlphaFoldDB" id="A0ABD2J5B4"/>
<dbReference type="PANTHER" id="PTHR11695:SF294">
    <property type="entry name" value="RETICULON-4-INTERACTING PROTEIN 1, MITOCHONDRIAL"/>
    <property type="match status" value="1"/>
</dbReference>
<keyword evidence="5" id="KW-0560">Oxidoreductase</keyword>
<dbReference type="PROSITE" id="PS51007">
    <property type="entry name" value="CYTC"/>
    <property type="match status" value="1"/>
</dbReference>
<evidence type="ECO:0000256" key="6">
    <source>
        <dbReference type="ARBA" id="ARBA00023004"/>
    </source>
</evidence>
<keyword evidence="6 8" id="KW-0408">Iron</keyword>
<dbReference type="CDD" id="cd08248">
    <property type="entry name" value="RTN4I1"/>
    <property type="match status" value="1"/>
</dbReference>
<evidence type="ECO:0000256" key="2">
    <source>
        <dbReference type="ARBA" id="ARBA00010371"/>
    </source>
</evidence>
<feature type="domain" description="Cytochrome c" evidence="9">
    <location>
        <begin position="156"/>
        <end position="281"/>
    </location>
</feature>
<dbReference type="SUPFAM" id="SSF51735">
    <property type="entry name" value="NAD(P)-binding Rossmann-fold domains"/>
    <property type="match status" value="1"/>
</dbReference>
<name>A0ABD2J5B4_9BILA</name>
<protein>
    <recommendedName>
        <fullName evidence="9">Cytochrome c domain-containing protein</fullName>
    </recommendedName>
</protein>
<evidence type="ECO:0000259" key="9">
    <source>
        <dbReference type="PROSITE" id="PS51007"/>
    </source>
</evidence>
<proteinExistence type="inferred from homology"/>
<comment type="subcellular location">
    <subcellularLocation>
        <location evidence="1">Mitochondrion</location>
    </subcellularLocation>
</comment>
<keyword evidence="8" id="KW-0349">Heme</keyword>
<dbReference type="InterPro" id="IPR020843">
    <property type="entry name" value="ER"/>
</dbReference>
<keyword evidence="7" id="KW-0496">Mitochondrion</keyword>
<dbReference type="SMART" id="SM00829">
    <property type="entry name" value="PKS_ER"/>
    <property type="match status" value="1"/>
</dbReference>
<dbReference type="Gene3D" id="3.40.50.720">
    <property type="entry name" value="NAD(P)-binding Rossmann-like Domain"/>
    <property type="match status" value="1"/>
</dbReference>
<dbReference type="InterPro" id="IPR050700">
    <property type="entry name" value="YIM1/Zinc_Alcohol_DH_Fams"/>
</dbReference>
<evidence type="ECO:0000256" key="1">
    <source>
        <dbReference type="ARBA" id="ARBA00004173"/>
    </source>
</evidence>
<evidence type="ECO:0000256" key="5">
    <source>
        <dbReference type="ARBA" id="ARBA00023002"/>
    </source>
</evidence>
<evidence type="ECO:0000256" key="4">
    <source>
        <dbReference type="ARBA" id="ARBA00022946"/>
    </source>
</evidence>
<reference evidence="10 11" key="1">
    <citation type="submission" date="2024-10" db="EMBL/GenBank/DDBJ databases">
        <authorList>
            <person name="Kim D."/>
        </authorList>
    </citation>
    <scope>NUCLEOTIDE SEQUENCE [LARGE SCALE GENOMIC DNA]</scope>
    <source>
        <strain evidence="10">BH-2024</strain>
    </source>
</reference>
<evidence type="ECO:0000256" key="3">
    <source>
        <dbReference type="ARBA" id="ARBA00022723"/>
    </source>
</evidence>
<dbReference type="EMBL" id="JBICBT010001050">
    <property type="protein sequence ID" value="KAL3086045.1"/>
    <property type="molecule type" value="Genomic_DNA"/>
</dbReference>
<gene>
    <name evidence="10" type="ORF">niasHT_030469</name>
</gene>
<dbReference type="Gene3D" id="3.90.180.10">
    <property type="entry name" value="Medium-chain alcohol dehydrogenases, catalytic domain"/>
    <property type="match status" value="1"/>
</dbReference>
<dbReference type="GO" id="GO:0046872">
    <property type="term" value="F:metal ion binding"/>
    <property type="evidence" value="ECO:0007669"/>
    <property type="project" value="UniProtKB-KW"/>
</dbReference>
<dbReference type="PANTHER" id="PTHR11695">
    <property type="entry name" value="ALCOHOL DEHYDROGENASE RELATED"/>
    <property type="match status" value="1"/>
</dbReference>
<evidence type="ECO:0000313" key="11">
    <source>
        <dbReference type="Proteomes" id="UP001620626"/>
    </source>
</evidence>
<keyword evidence="11" id="KW-1185">Reference proteome</keyword>
<organism evidence="10 11">
    <name type="scientific">Heterodera trifolii</name>
    <dbReference type="NCBI Taxonomy" id="157864"/>
    <lineage>
        <taxon>Eukaryota</taxon>
        <taxon>Metazoa</taxon>
        <taxon>Ecdysozoa</taxon>
        <taxon>Nematoda</taxon>
        <taxon>Chromadorea</taxon>
        <taxon>Rhabditida</taxon>
        <taxon>Tylenchina</taxon>
        <taxon>Tylenchomorpha</taxon>
        <taxon>Tylenchoidea</taxon>
        <taxon>Heteroderidae</taxon>
        <taxon>Heteroderinae</taxon>
        <taxon>Heterodera</taxon>
    </lineage>
</organism>
<evidence type="ECO:0000256" key="7">
    <source>
        <dbReference type="ARBA" id="ARBA00023128"/>
    </source>
</evidence>
<dbReference type="GO" id="GO:0005739">
    <property type="term" value="C:mitochondrion"/>
    <property type="evidence" value="ECO:0007669"/>
    <property type="project" value="UniProtKB-SubCell"/>
</dbReference>
<dbReference type="Pfam" id="PF08240">
    <property type="entry name" value="ADH_N"/>
    <property type="match status" value="1"/>
</dbReference>
<dbReference type="InterPro" id="IPR011032">
    <property type="entry name" value="GroES-like_sf"/>
</dbReference>
<dbReference type="Proteomes" id="UP001620626">
    <property type="component" value="Unassembled WGS sequence"/>
</dbReference>
<dbReference type="Pfam" id="PF13602">
    <property type="entry name" value="ADH_zinc_N_2"/>
    <property type="match status" value="1"/>
</dbReference>
<dbReference type="FunFam" id="3.40.50.720:FF:000147">
    <property type="entry name" value="Reticulon-4-interacting protein 1 homolog, mitochondrial"/>
    <property type="match status" value="1"/>
</dbReference>
<comment type="caution">
    <text evidence="10">The sequence shown here is derived from an EMBL/GenBank/DDBJ whole genome shotgun (WGS) entry which is preliminary data.</text>
</comment>
<dbReference type="GO" id="GO:0016491">
    <property type="term" value="F:oxidoreductase activity"/>
    <property type="evidence" value="ECO:0007669"/>
    <property type="project" value="UniProtKB-KW"/>
</dbReference>
<sequence>MFSARSSFTFLRIFQCFARRCRPSLARNATAAAQAQPSNENQMRAWAVNAFNAPLVLSNVPMPTIQNDNQVIIRVKAASVNPIDVRMSEGYGNEVLSTIKCLTEFVDRGLPKRMDFLQTQQTIGETFSRMGQGDQFPLILGRDCSGEVVEKGRAVTDLDVGDQVIAVVPPHCQGCHSEFSLSFRNAVAPKPASLSHTESAALPYVACTAWAALVTTGRIDPNKAQHLRVLIHGGAGGVGTMAIQMLRCWGVEKVVATCSAEKMQLVEELGAKAVDYRAKEAKEQLIAEGPFELILDCASTELAEWSDELLGIWRCCVHVSVNSPLLRDTDRYGLSMGLASAGMKLLSRNLKPVLKGCFALPAFFAPNSDCLHWVTESVERGQLRPVIDKVFPFSDLPKAYEKVGKMHGRGKTVVDFDETKVPSGGI</sequence>
<dbReference type="InterPro" id="IPR013154">
    <property type="entry name" value="ADH-like_N"/>
</dbReference>
<dbReference type="InterPro" id="IPR037397">
    <property type="entry name" value="RTN4IP1"/>
</dbReference>
<comment type="similarity">
    <text evidence="2">Belongs to the zinc-containing alcohol dehydrogenase family. Quinone oxidoreductase subfamily.</text>
</comment>
<keyword evidence="3 8" id="KW-0479">Metal-binding</keyword>
<dbReference type="SUPFAM" id="SSF50129">
    <property type="entry name" value="GroES-like"/>
    <property type="match status" value="1"/>
</dbReference>
<accession>A0ABD2J5B4</accession>